<dbReference type="Gene3D" id="2.60.120.330">
    <property type="entry name" value="B-lactam Antibiotic, Isopenicillin N Synthase, Chain"/>
    <property type="match status" value="1"/>
</dbReference>
<dbReference type="Proteomes" id="UP000827721">
    <property type="component" value="Unassembled WGS sequence"/>
</dbReference>
<evidence type="ECO:0000256" key="4">
    <source>
        <dbReference type="RuleBase" id="RU003682"/>
    </source>
</evidence>
<feature type="domain" description="Fe2OG dioxygenase" evidence="5">
    <location>
        <begin position="226"/>
        <end position="326"/>
    </location>
</feature>
<evidence type="ECO:0000313" key="7">
    <source>
        <dbReference type="Proteomes" id="UP000827721"/>
    </source>
</evidence>
<dbReference type="EMBL" id="JAFEMO010000015">
    <property type="protein sequence ID" value="KAH7543719.1"/>
    <property type="molecule type" value="Genomic_DNA"/>
</dbReference>
<dbReference type="PROSITE" id="PS51471">
    <property type="entry name" value="FE2OG_OXY"/>
    <property type="match status" value="1"/>
</dbReference>
<dbReference type="PANTHER" id="PTHR47991">
    <property type="entry name" value="OXOGLUTARATE/IRON-DEPENDENT DIOXYGENASE"/>
    <property type="match status" value="1"/>
</dbReference>
<evidence type="ECO:0000256" key="1">
    <source>
        <dbReference type="ARBA" id="ARBA00008056"/>
    </source>
</evidence>
<keyword evidence="3 4" id="KW-0408">Iron</keyword>
<organism evidence="6 7">
    <name type="scientific">Xanthoceras sorbifolium</name>
    <dbReference type="NCBI Taxonomy" id="99658"/>
    <lineage>
        <taxon>Eukaryota</taxon>
        <taxon>Viridiplantae</taxon>
        <taxon>Streptophyta</taxon>
        <taxon>Embryophyta</taxon>
        <taxon>Tracheophyta</taxon>
        <taxon>Spermatophyta</taxon>
        <taxon>Magnoliopsida</taxon>
        <taxon>eudicotyledons</taxon>
        <taxon>Gunneridae</taxon>
        <taxon>Pentapetalae</taxon>
        <taxon>rosids</taxon>
        <taxon>malvids</taxon>
        <taxon>Sapindales</taxon>
        <taxon>Sapindaceae</taxon>
        <taxon>Xanthoceroideae</taxon>
        <taxon>Xanthoceras</taxon>
    </lineage>
</organism>
<dbReference type="Pfam" id="PF03171">
    <property type="entry name" value="2OG-FeII_Oxy"/>
    <property type="match status" value="1"/>
</dbReference>
<comment type="caution">
    <text evidence="6">The sequence shown here is derived from an EMBL/GenBank/DDBJ whole genome shotgun (WGS) entry which is preliminary data.</text>
</comment>
<dbReference type="InterPro" id="IPR044861">
    <property type="entry name" value="IPNS-like_FE2OG_OXY"/>
</dbReference>
<reference evidence="6 7" key="1">
    <citation type="submission" date="2021-02" db="EMBL/GenBank/DDBJ databases">
        <title>Plant Genome Project.</title>
        <authorList>
            <person name="Zhang R.-G."/>
        </authorList>
    </citation>
    <scope>NUCLEOTIDE SEQUENCE [LARGE SCALE GENOMIC DNA]</scope>
    <source>
        <tissue evidence="6">Leaves</tissue>
    </source>
</reference>
<dbReference type="SUPFAM" id="SSF51197">
    <property type="entry name" value="Clavaminate synthase-like"/>
    <property type="match status" value="1"/>
</dbReference>
<evidence type="ECO:0000256" key="2">
    <source>
        <dbReference type="ARBA" id="ARBA00022723"/>
    </source>
</evidence>
<protein>
    <recommendedName>
        <fullName evidence="5">Fe2OG dioxygenase domain-containing protein</fullName>
    </recommendedName>
</protein>
<proteinExistence type="inferred from homology"/>
<gene>
    <name evidence="6" type="ORF">JRO89_XS15G0005400</name>
</gene>
<dbReference type="InterPro" id="IPR026992">
    <property type="entry name" value="DIOX_N"/>
</dbReference>
<evidence type="ECO:0000256" key="3">
    <source>
        <dbReference type="ARBA" id="ARBA00023004"/>
    </source>
</evidence>
<dbReference type="Pfam" id="PF14226">
    <property type="entry name" value="DIOX_N"/>
    <property type="match status" value="1"/>
</dbReference>
<keyword evidence="4" id="KW-0560">Oxidoreductase</keyword>
<keyword evidence="7" id="KW-1185">Reference proteome</keyword>
<dbReference type="InterPro" id="IPR005123">
    <property type="entry name" value="Oxoglu/Fe-dep_dioxygenase_dom"/>
</dbReference>
<dbReference type="InterPro" id="IPR050295">
    <property type="entry name" value="Plant_2OG-oxidoreductases"/>
</dbReference>
<name>A0ABQ8H0I5_9ROSI</name>
<comment type="similarity">
    <text evidence="1 4">Belongs to the iron/ascorbate-dependent oxidoreductase family.</text>
</comment>
<keyword evidence="2 4" id="KW-0479">Metal-binding</keyword>
<sequence length="375" mass="42652">MDTKVISSGIRYSSLPESYIRPESERPRLSEVSDCENVPIIDLGCEDRPSLVRQIGDACENYGFFQVTNHGVGLEAVERMLEVAKEFFEMPVEEKLKLYSDDPAKTMRLSTSFNVNKEKVHNWRDYLRLHCHPLDKYVPEWPSNPPQFKYVSLSLSPSSSPSLFVCLSLSLCVSPVHRRRSASSLTRDIVRNYCMEVRELGFRLQELISESLGLEKDHIKNVLGEQGQHMAVNFYPPCPQPELTYGLPGHTDPNALTILLQDLHVSGLQVLKDGKWVAVKPHPNAFVINIGDQLQAVSNGRYKSVWHRATVNAEMPRMSVASFLCPSDDAVISPPKPLTENGTGAIYRDFTYAEYYKKFWSRNLDQEHCLELFKN</sequence>
<evidence type="ECO:0000259" key="5">
    <source>
        <dbReference type="PROSITE" id="PS51471"/>
    </source>
</evidence>
<dbReference type="InterPro" id="IPR027443">
    <property type="entry name" value="IPNS-like_sf"/>
</dbReference>
<accession>A0ABQ8H0I5</accession>
<evidence type="ECO:0000313" key="6">
    <source>
        <dbReference type="EMBL" id="KAH7543719.1"/>
    </source>
</evidence>